<dbReference type="PANTHER" id="PTHR21311:SF0">
    <property type="entry name" value="CONSERVED OLIGOMERIC GOLGI COMPLEX SUBUNIT 8"/>
    <property type="match status" value="1"/>
</dbReference>
<dbReference type="GO" id="GO:0017119">
    <property type="term" value="C:Golgi transport complex"/>
    <property type="evidence" value="ECO:0007669"/>
    <property type="project" value="InterPro"/>
</dbReference>
<evidence type="ECO:0000313" key="9">
    <source>
        <dbReference type="EMBL" id="GMM33260.1"/>
    </source>
</evidence>
<protein>
    <recommendedName>
        <fullName evidence="3">Conserved oligomeric Golgi complex subunit 8</fullName>
    </recommendedName>
    <alternativeName>
        <fullName evidence="8">Component of oligomeric Golgi complex 8</fullName>
    </alternativeName>
</protein>
<dbReference type="PANTHER" id="PTHR21311">
    <property type="entry name" value="CONSERVED OLIGOMERIC GOLGI COMPLEX COMPONENT 8"/>
    <property type="match status" value="1"/>
</dbReference>
<evidence type="ECO:0000256" key="7">
    <source>
        <dbReference type="ARBA" id="ARBA00023136"/>
    </source>
</evidence>
<dbReference type="GO" id="GO:0032258">
    <property type="term" value="P:cytoplasm to vacuole targeting by the Cvt pathway"/>
    <property type="evidence" value="ECO:0007669"/>
    <property type="project" value="TreeGrafter"/>
</dbReference>
<dbReference type="Pfam" id="PF04124">
    <property type="entry name" value="Dor1"/>
    <property type="match status" value="2"/>
</dbReference>
<evidence type="ECO:0000256" key="1">
    <source>
        <dbReference type="ARBA" id="ARBA00004395"/>
    </source>
</evidence>
<comment type="caution">
    <text evidence="9">The sequence shown here is derived from an EMBL/GenBank/DDBJ whole genome shotgun (WGS) entry which is preliminary data.</text>
</comment>
<keyword evidence="7" id="KW-0472">Membrane</keyword>
<name>A0AAV5QFS7_9ASCO</name>
<accession>A0AAV5QFS7</accession>
<evidence type="ECO:0000256" key="4">
    <source>
        <dbReference type="ARBA" id="ARBA00022448"/>
    </source>
</evidence>
<evidence type="ECO:0000256" key="8">
    <source>
        <dbReference type="ARBA" id="ARBA00031347"/>
    </source>
</evidence>
<dbReference type="GeneID" id="90071239"/>
<comment type="similarity">
    <text evidence="2">Belongs to the COG8 family.</text>
</comment>
<dbReference type="GO" id="GO:0006891">
    <property type="term" value="P:intra-Golgi vesicle-mediated transport"/>
    <property type="evidence" value="ECO:0007669"/>
    <property type="project" value="TreeGrafter"/>
</dbReference>
<evidence type="ECO:0000313" key="10">
    <source>
        <dbReference type="Proteomes" id="UP001360560"/>
    </source>
</evidence>
<evidence type="ECO:0000256" key="2">
    <source>
        <dbReference type="ARBA" id="ARBA00006419"/>
    </source>
</evidence>
<proteinExistence type="inferred from homology"/>
<gene>
    <name evidence="9" type="ORF">DASC09_005850</name>
</gene>
<keyword evidence="6" id="KW-0333">Golgi apparatus</keyword>
<dbReference type="RefSeq" id="XP_064850260.1">
    <property type="nucleotide sequence ID" value="XM_064994188.1"/>
</dbReference>
<evidence type="ECO:0000256" key="3">
    <source>
        <dbReference type="ARBA" id="ARBA00020983"/>
    </source>
</evidence>
<sequence length="479" mass="54165">MTTLGSDYSNSQLLLDTLNSDFPKEVSGLINNNESFKELSLKYLNDLFDSDSKILSNDKNSEDQISFLVNEIAELDSAQSSIEDKLKKTVVNSSNDIVESRFQLNNILVDFESDFNLQLTDVNNSLELALDIQASDENSSNHKINFETLKSIRKNLETKSSSSTILSKIDLIMDILELPSLAGACVKAGYYHETLEISSYTRRLSIRYPDVNVIKKIENGVKAEIEVMLVGLLKLLKTDLKQSNIVKIISYLKRIYPFNSTNQKVIGGTIIGDGSENSSSLLDGALMEINSGSMLRRIYFQSRYQFIINELDVLQPLKNHSVEKYLKRVVELIREHCYTSILTYQSLFSEDDEYYPSTAKGATDTSNEESEDEKDTFNDNDELIHDFIKHIIQKLIELLQANLPLVKERQAKDSLILQIIYCSQSLGRVGGDFSSLILMFLRKNMVASSNGDCSGTISEADWFRILKKQRALIKNLNNV</sequence>
<reference evidence="9 10" key="1">
    <citation type="journal article" date="2023" name="Elife">
        <title>Identification of key yeast species and microbe-microbe interactions impacting larval growth of Drosophila in the wild.</title>
        <authorList>
            <person name="Mure A."/>
            <person name="Sugiura Y."/>
            <person name="Maeda R."/>
            <person name="Honda K."/>
            <person name="Sakurai N."/>
            <person name="Takahashi Y."/>
            <person name="Watada M."/>
            <person name="Katoh T."/>
            <person name="Gotoh A."/>
            <person name="Gotoh Y."/>
            <person name="Taniguchi I."/>
            <person name="Nakamura K."/>
            <person name="Hayashi T."/>
            <person name="Katayama T."/>
            <person name="Uemura T."/>
            <person name="Hattori Y."/>
        </authorList>
    </citation>
    <scope>NUCLEOTIDE SEQUENCE [LARGE SCALE GENOMIC DNA]</scope>
    <source>
        <strain evidence="9 10">SC-9</strain>
    </source>
</reference>
<keyword evidence="4" id="KW-0813">Transport</keyword>
<dbReference type="EMBL" id="BTFZ01000001">
    <property type="protein sequence ID" value="GMM33260.1"/>
    <property type="molecule type" value="Genomic_DNA"/>
</dbReference>
<dbReference type="AlphaFoldDB" id="A0AAV5QFS7"/>
<keyword evidence="5" id="KW-0653">Protein transport</keyword>
<evidence type="ECO:0000256" key="5">
    <source>
        <dbReference type="ARBA" id="ARBA00022927"/>
    </source>
</evidence>
<dbReference type="GO" id="GO:0000139">
    <property type="term" value="C:Golgi membrane"/>
    <property type="evidence" value="ECO:0007669"/>
    <property type="project" value="UniProtKB-SubCell"/>
</dbReference>
<organism evidence="9 10">
    <name type="scientific">Saccharomycopsis crataegensis</name>
    <dbReference type="NCBI Taxonomy" id="43959"/>
    <lineage>
        <taxon>Eukaryota</taxon>
        <taxon>Fungi</taxon>
        <taxon>Dikarya</taxon>
        <taxon>Ascomycota</taxon>
        <taxon>Saccharomycotina</taxon>
        <taxon>Saccharomycetes</taxon>
        <taxon>Saccharomycopsidaceae</taxon>
        <taxon>Saccharomycopsis</taxon>
    </lineage>
</organism>
<keyword evidence="10" id="KW-1185">Reference proteome</keyword>
<comment type="subcellular location">
    <subcellularLocation>
        <location evidence="1">Golgi apparatus membrane</location>
        <topology evidence="1">Peripheral membrane protein</topology>
    </subcellularLocation>
</comment>
<dbReference type="InterPro" id="IPR007255">
    <property type="entry name" value="COG8"/>
</dbReference>
<dbReference type="Proteomes" id="UP001360560">
    <property type="component" value="Unassembled WGS sequence"/>
</dbReference>
<evidence type="ECO:0000256" key="6">
    <source>
        <dbReference type="ARBA" id="ARBA00023034"/>
    </source>
</evidence>